<evidence type="ECO:0000313" key="3">
    <source>
        <dbReference type="Proteomes" id="UP000651977"/>
    </source>
</evidence>
<evidence type="ECO:0008006" key="4">
    <source>
        <dbReference type="Google" id="ProtNLM"/>
    </source>
</evidence>
<keyword evidence="3" id="KW-1185">Reference proteome</keyword>
<dbReference type="PIRSF" id="PIRSF025560">
    <property type="entry name" value="UCP025560"/>
    <property type="match status" value="1"/>
</dbReference>
<evidence type="ECO:0000313" key="2">
    <source>
        <dbReference type="EMBL" id="GGB11204.1"/>
    </source>
</evidence>
<dbReference type="EMBL" id="BMDY01000015">
    <property type="protein sequence ID" value="GGB11204.1"/>
    <property type="molecule type" value="Genomic_DNA"/>
</dbReference>
<dbReference type="InterPro" id="IPR008309">
    <property type="entry name" value="YdbL"/>
</dbReference>
<evidence type="ECO:0000256" key="1">
    <source>
        <dbReference type="SAM" id="SignalP"/>
    </source>
</evidence>
<dbReference type="Proteomes" id="UP000651977">
    <property type="component" value="Unassembled WGS sequence"/>
</dbReference>
<reference evidence="3" key="1">
    <citation type="journal article" date="2019" name="Int. J. Syst. Evol. Microbiol.">
        <title>The Global Catalogue of Microorganisms (GCM) 10K type strain sequencing project: providing services to taxonomists for standard genome sequencing and annotation.</title>
        <authorList>
            <consortium name="The Broad Institute Genomics Platform"/>
            <consortium name="The Broad Institute Genome Sequencing Center for Infectious Disease"/>
            <person name="Wu L."/>
            <person name="Ma J."/>
        </authorList>
    </citation>
    <scope>NUCLEOTIDE SEQUENCE [LARGE SCALE GENOMIC DNA]</scope>
    <source>
        <strain evidence="3">CGMCC 1.10131</strain>
    </source>
</reference>
<keyword evidence="1" id="KW-0732">Signal</keyword>
<feature type="chain" id="PRO_5046266067" description="DUF1318 domain-containing protein" evidence="1">
    <location>
        <begin position="21"/>
        <end position="107"/>
    </location>
</feature>
<comment type="caution">
    <text evidence="2">The sequence shown here is derived from an EMBL/GenBank/DDBJ whole genome shotgun (WGS) entry which is preliminary data.</text>
</comment>
<protein>
    <recommendedName>
        <fullName evidence="4">DUF1318 domain-containing protein</fullName>
    </recommendedName>
</protein>
<organism evidence="2 3">
    <name type="scientific">Agarivorans gilvus</name>
    <dbReference type="NCBI Taxonomy" id="680279"/>
    <lineage>
        <taxon>Bacteria</taxon>
        <taxon>Pseudomonadati</taxon>
        <taxon>Pseudomonadota</taxon>
        <taxon>Gammaproteobacteria</taxon>
        <taxon>Alteromonadales</taxon>
        <taxon>Alteromonadaceae</taxon>
        <taxon>Agarivorans</taxon>
    </lineage>
</organism>
<sequence>MNSKTWLIALLLSLSFSALAIDLGEAKTQGWVGEQTNGLLGVVSHQAEVQQLVNEINQKRLEKYRQIAQENDLDAEQVAILAGKKAIERSESGAYIQSPSGEWLIKP</sequence>
<accession>A0ABQ1I2X8</accession>
<proteinExistence type="predicted"/>
<feature type="signal peptide" evidence="1">
    <location>
        <begin position="1"/>
        <end position="20"/>
    </location>
</feature>
<dbReference type="Pfam" id="PF07027">
    <property type="entry name" value="DUF1318"/>
    <property type="match status" value="1"/>
</dbReference>
<name>A0ABQ1I2X8_9ALTE</name>
<gene>
    <name evidence="2" type="ORF">GCM10007414_25800</name>
</gene>